<dbReference type="EMBL" id="FMWG01000004">
    <property type="protein sequence ID" value="SCZ61197.1"/>
    <property type="molecule type" value="Genomic_DNA"/>
</dbReference>
<dbReference type="Proteomes" id="UP000198767">
    <property type="component" value="Unassembled WGS sequence"/>
</dbReference>
<dbReference type="InterPro" id="IPR010071">
    <property type="entry name" value="AA_adenyl_dom"/>
</dbReference>
<dbReference type="InterPro" id="IPR036736">
    <property type="entry name" value="ACP-like_sf"/>
</dbReference>
<dbReference type="Gene3D" id="1.10.1200.10">
    <property type="entry name" value="ACP-like"/>
    <property type="match status" value="1"/>
</dbReference>
<dbReference type="GO" id="GO:0016491">
    <property type="term" value="F:oxidoreductase activity"/>
    <property type="evidence" value="ECO:0007669"/>
    <property type="project" value="InterPro"/>
</dbReference>
<protein>
    <submittedName>
        <fullName evidence="2">Amino acid adenylation domain-containing protein</fullName>
    </submittedName>
</protein>
<dbReference type="InterPro" id="IPR000415">
    <property type="entry name" value="Nitroreductase-like"/>
</dbReference>
<gene>
    <name evidence="2" type="ORF">SAMN04488118_104211</name>
</gene>
<dbReference type="Gene3D" id="3.40.109.10">
    <property type="entry name" value="NADH Oxidase"/>
    <property type="match status" value="1"/>
</dbReference>
<keyword evidence="3" id="KW-1185">Reference proteome</keyword>
<dbReference type="PROSITE" id="PS50075">
    <property type="entry name" value="CARRIER"/>
    <property type="match status" value="1"/>
</dbReference>
<dbReference type="InterPro" id="IPR001031">
    <property type="entry name" value="Thioesterase"/>
</dbReference>
<dbReference type="Gene3D" id="3.40.50.1820">
    <property type="entry name" value="alpha/beta hydrolase"/>
    <property type="match status" value="1"/>
</dbReference>
<dbReference type="InterPro" id="IPR042099">
    <property type="entry name" value="ANL_N_sf"/>
</dbReference>
<dbReference type="SUPFAM" id="SSF53474">
    <property type="entry name" value="alpha/beta-Hydrolases"/>
    <property type="match status" value="1"/>
</dbReference>
<dbReference type="PROSITE" id="PS00455">
    <property type="entry name" value="AMP_BINDING"/>
    <property type="match status" value="1"/>
</dbReference>
<sequence>MTLNTTPCFSVSNRFSENNSSTVERPGTLAAMMYQISQARPHDVAVVGPGADTDDISFADLAIGAASIATALNAAQNASVVDVVGLFVEPSVNMSLALWGCLWSGHGYVPLAPEYPDDRLSYIIEHSGLKQVVVQSDLVDRLRDLAPLDIEILRLEDLLVGIKDETRTPEEIHPLPKNDTLAYVIYTSGSTGCPKGVEVQQSAVVHQMRWLAEQEYLTPDTRILQKTPISFDAAQWEILAPAVGACTVAGSVGLYRDIDALIERISDAGVTHLQAVPTLLSALIQRDDFRDQKGLRAVFSGGEALSRKLAGSILANMPWLKLVNLYGPTETTINATAYEVTPHDLVHDEAIICIGRPVSGLRCDVLNADLGSAAVGEEGELYISGPQVARGYRNAPEQTADRFIERPEELGGRMYRTGDKCCWLSDGTLRFLGRLDHQVKLRGYRVELEEISSAIATNPWVNTASVVITQDERSGEDRLTACIELNARQAAVMDQGVADSHHRSKQNKHQVKAQLANVGLRPKNPNEPMVALQGRLETAEMREEVFARKTYRFFDGEPLDLGQITEFLEGWQRQMAGGPVGTFAALTLDRLGGVLRWMGQFHSDERLLPKYAYASPGALYATQLYLETRGTSGLQDGFHYYDPAQHCLRFVAQSAPHSTVLDGGIRLHFAGRHTPFESVYKTNVVEVMEIETGHMLGVLSKHLAAFGQGVSPAQGCEDLIARLGLPNEDHNLAAFDIVPAARRWQPNLDIFVQQQPYGITGLQNGMHHLEQGQLKRISTDIIKENDVIAINQAVYARSSVGIALVGRETDEALNYIALGFAMHHAQANTLGLGFMSSGYSSHSGHPLPAARRLDRILSDCEIEAGPMYFFMGGQVNPAQVSSQGMHEDAVHMEGPAEMIRKQLKRSLPDYMIPNNVVIFDKIPITANGKVDHKAVKTAPQLREALAPRPYLAPQGETQIRLSALWSELLNVEEISQDDDFFLLGGNSLGAISLLHRIANLFGCKLPTQSIFEHSVLRELAKEIERNCANRQQAPQSRLVKLNQQGTGQPIFIWPGLGGYPMKLRALAQELDRPAFGVQARGLNEGEIPASTIAEMAREDLAELTVQYPDGPITLWGYSFGARVAFEAAWQLEQQGRELDQLVLICPGNPSLPPELATVEDSKGTLPNTARPRRASLQDPSYLAILLSVFAGQIDVKRTRRLLVECVEGNHQSFLDHLACEEPEIPRDMAARIVDIVQTTYQFEYTFTELLGRRLHAPVTVIKAKGDDYSFLENTSGFASQPVKTLTMPQDHYQVLQTPYVRDLAGLIQRSALRKSPSASLEIQD</sequence>
<dbReference type="STRING" id="1156985.SAMN04488118_104211"/>
<reference evidence="2 3" key="1">
    <citation type="submission" date="2016-10" db="EMBL/GenBank/DDBJ databases">
        <authorList>
            <person name="de Groot N.N."/>
        </authorList>
    </citation>
    <scope>NUCLEOTIDE SEQUENCE [LARGE SCALE GENOMIC DNA]</scope>
    <source>
        <strain evidence="2 3">U95</strain>
    </source>
</reference>
<proteinExistence type="predicted"/>
<dbReference type="GO" id="GO:0005737">
    <property type="term" value="C:cytoplasm"/>
    <property type="evidence" value="ECO:0007669"/>
    <property type="project" value="TreeGrafter"/>
</dbReference>
<dbReference type="InterPro" id="IPR020845">
    <property type="entry name" value="AMP-binding_CS"/>
</dbReference>
<dbReference type="Gene3D" id="3.30.300.30">
    <property type="match status" value="2"/>
</dbReference>
<dbReference type="RefSeq" id="WP_198511986.1">
    <property type="nucleotide sequence ID" value="NZ_FMWG01000004.1"/>
</dbReference>
<evidence type="ECO:0000259" key="1">
    <source>
        <dbReference type="PROSITE" id="PS50075"/>
    </source>
</evidence>
<dbReference type="Pfam" id="PF00550">
    <property type="entry name" value="PP-binding"/>
    <property type="match status" value="1"/>
</dbReference>
<organism evidence="2 3">
    <name type="scientific">Epibacterium ulvae</name>
    <dbReference type="NCBI Taxonomy" id="1156985"/>
    <lineage>
        <taxon>Bacteria</taxon>
        <taxon>Pseudomonadati</taxon>
        <taxon>Pseudomonadota</taxon>
        <taxon>Alphaproteobacteria</taxon>
        <taxon>Rhodobacterales</taxon>
        <taxon>Roseobacteraceae</taxon>
        <taxon>Epibacterium</taxon>
    </lineage>
</organism>
<dbReference type="SUPFAM" id="SSF56801">
    <property type="entry name" value="Acetyl-CoA synthetase-like"/>
    <property type="match status" value="1"/>
</dbReference>
<dbReference type="PANTHER" id="PTHR45527:SF1">
    <property type="entry name" value="FATTY ACID SYNTHASE"/>
    <property type="match status" value="1"/>
</dbReference>
<accession>A0A1G5QHJ5</accession>
<evidence type="ECO:0000313" key="3">
    <source>
        <dbReference type="Proteomes" id="UP000198767"/>
    </source>
</evidence>
<name>A0A1G5QHJ5_9RHOB</name>
<dbReference type="NCBIfam" id="TIGR01733">
    <property type="entry name" value="AA-adenyl-dom"/>
    <property type="match status" value="1"/>
</dbReference>
<dbReference type="Gene3D" id="3.40.50.12780">
    <property type="entry name" value="N-terminal domain of ligase-like"/>
    <property type="match status" value="1"/>
</dbReference>
<dbReference type="InterPro" id="IPR045851">
    <property type="entry name" value="AMP-bd_C_sf"/>
</dbReference>
<feature type="domain" description="Carrier" evidence="1">
    <location>
        <begin position="952"/>
        <end position="1027"/>
    </location>
</feature>
<dbReference type="CDD" id="cd05930">
    <property type="entry name" value="A_NRPS"/>
    <property type="match status" value="1"/>
</dbReference>
<dbReference type="GO" id="GO:0031177">
    <property type="term" value="F:phosphopantetheine binding"/>
    <property type="evidence" value="ECO:0007669"/>
    <property type="project" value="TreeGrafter"/>
</dbReference>
<dbReference type="GO" id="GO:0043041">
    <property type="term" value="P:amino acid activation for nonribosomal peptide biosynthetic process"/>
    <property type="evidence" value="ECO:0007669"/>
    <property type="project" value="TreeGrafter"/>
</dbReference>
<dbReference type="GO" id="GO:0044550">
    <property type="term" value="P:secondary metabolite biosynthetic process"/>
    <property type="evidence" value="ECO:0007669"/>
    <property type="project" value="TreeGrafter"/>
</dbReference>
<dbReference type="SUPFAM" id="SSF47336">
    <property type="entry name" value="ACP-like"/>
    <property type="match status" value="1"/>
</dbReference>
<dbReference type="InterPro" id="IPR000873">
    <property type="entry name" value="AMP-dep_synth/lig_dom"/>
</dbReference>
<dbReference type="Pfam" id="PF00975">
    <property type="entry name" value="Thioesterase"/>
    <property type="match status" value="1"/>
</dbReference>
<dbReference type="Pfam" id="PF00501">
    <property type="entry name" value="AMP-binding"/>
    <property type="match status" value="1"/>
</dbReference>
<dbReference type="InterPro" id="IPR009081">
    <property type="entry name" value="PP-bd_ACP"/>
</dbReference>
<dbReference type="PANTHER" id="PTHR45527">
    <property type="entry name" value="NONRIBOSOMAL PEPTIDE SYNTHETASE"/>
    <property type="match status" value="1"/>
</dbReference>
<dbReference type="InterPro" id="IPR029058">
    <property type="entry name" value="AB_hydrolase_fold"/>
</dbReference>
<evidence type="ECO:0000313" key="2">
    <source>
        <dbReference type="EMBL" id="SCZ61197.1"/>
    </source>
</evidence>